<name>A0ABD3T3K4_SINWO</name>
<evidence type="ECO:0000256" key="4">
    <source>
        <dbReference type="SAM" id="MobiDB-lite"/>
    </source>
</evidence>
<feature type="domain" description="ARID" evidence="6">
    <location>
        <begin position="441"/>
        <end position="532"/>
    </location>
</feature>
<sequence length="710" mass="82528">MSHASKDLFSSQSTVSSQGKLKENLKIKQELFEWGWIQCDNPKCQKWRRIPVDELQKLDDVEHWFCHMNPYPDRRDCLDPEEDYRKYDTLARRVGLKYVMSCLEVGSLVWAKMVGYCKWPAVVTRDPVDGSHFTVDLDGDPLSYHVEYLGEQHTHGWIRSAHVEPYGHRDKSTLQEPRHKKEGKYRRKLNLTAHCSSKSNRKTYKKNKIEDVVAEADRLLGMTCEGRISNCVFHYDHQKASNNKASVIEKRAKETCVEIEKTSNKCKLQKTFIGKEHKSKNNLIDRGRKERKQSNKIQDLEKGEQSKSKKEIRKIYDKCKFCDLKPTVLPRKRTHIHAQKDKASSMMTKGWCDSACNNSRRATTIASKELKPKSFEDSKRVTKPWAEKDLIETEEAFGDSIMTFSLDGSPVFFSQSQLNISSSMINKTKEEKFKIDIDMYQRNERAFEHDVKRFMMRNNLKLVSTPHWYNVPVRLFQLFLAVHERGGYQQVCKNKEWRAVFRELTDIQNVKTGNTVKSFYYRNLYPYELYIKGESYDYVLAETKQKKVKVARKKVHASKIFESNSKHDAIKDKVLGLETVQTSNKQILALDEGAGEDFTDLEIMLGELEQDYDALSHLSEQVDMSKKRMGINILYHDESPNCILSQGIQPANTPSEFGFANLPDHQALQKVPNQVSDGYGDFGSDEDDLMQEMRLMEEEIRAVEEFENFL</sequence>
<dbReference type="GO" id="GO:0008270">
    <property type="term" value="F:zinc ion binding"/>
    <property type="evidence" value="ECO:0007669"/>
    <property type="project" value="UniProtKB-KW"/>
</dbReference>
<evidence type="ECO:0000259" key="5">
    <source>
        <dbReference type="PROSITE" id="PS50812"/>
    </source>
</evidence>
<dbReference type="Pfam" id="PF00855">
    <property type="entry name" value="PWWP"/>
    <property type="match status" value="1"/>
</dbReference>
<dbReference type="AlphaFoldDB" id="A0ABD3T3K4"/>
<dbReference type="InterPro" id="IPR011124">
    <property type="entry name" value="Znf_CW"/>
</dbReference>
<accession>A0ABD3T3K4</accession>
<organism evidence="8 9">
    <name type="scientific">Sinanodonta woodiana</name>
    <name type="common">Chinese pond mussel</name>
    <name type="synonym">Anodonta woodiana</name>
    <dbReference type="NCBI Taxonomy" id="1069815"/>
    <lineage>
        <taxon>Eukaryota</taxon>
        <taxon>Metazoa</taxon>
        <taxon>Spiralia</taxon>
        <taxon>Lophotrochozoa</taxon>
        <taxon>Mollusca</taxon>
        <taxon>Bivalvia</taxon>
        <taxon>Autobranchia</taxon>
        <taxon>Heteroconchia</taxon>
        <taxon>Palaeoheterodonta</taxon>
        <taxon>Unionida</taxon>
        <taxon>Unionoidea</taxon>
        <taxon>Unionidae</taxon>
        <taxon>Unioninae</taxon>
        <taxon>Sinanodonta</taxon>
    </lineage>
</organism>
<dbReference type="SMART" id="SM00293">
    <property type="entry name" value="PWWP"/>
    <property type="match status" value="1"/>
</dbReference>
<dbReference type="PANTHER" id="PTHR15999:SF6">
    <property type="entry name" value="ZINC FINGER CW-TYPE PWWP DOMAIN PROTEIN 2"/>
    <property type="match status" value="1"/>
</dbReference>
<dbReference type="PROSITE" id="PS51050">
    <property type="entry name" value="ZF_CW"/>
    <property type="match status" value="1"/>
</dbReference>
<reference evidence="8 9" key="1">
    <citation type="submission" date="2024-11" db="EMBL/GenBank/DDBJ databases">
        <title>Chromosome-level genome assembly of the freshwater bivalve Anodonta woodiana.</title>
        <authorList>
            <person name="Chen X."/>
        </authorList>
    </citation>
    <scope>NUCLEOTIDE SEQUENCE [LARGE SCALE GENOMIC DNA]</scope>
    <source>
        <strain evidence="8">MN2024</strain>
        <tissue evidence="8">Gills</tissue>
    </source>
</reference>
<keyword evidence="9" id="KW-1185">Reference proteome</keyword>
<feature type="region of interest" description="Disordered" evidence="4">
    <location>
        <begin position="277"/>
        <end position="305"/>
    </location>
</feature>
<evidence type="ECO:0000256" key="2">
    <source>
        <dbReference type="ARBA" id="ARBA00022771"/>
    </source>
</evidence>
<dbReference type="CDD" id="cd16100">
    <property type="entry name" value="ARID"/>
    <property type="match status" value="1"/>
</dbReference>
<dbReference type="InterPro" id="IPR042778">
    <property type="entry name" value="ZCWPW1/ZCWPW2"/>
</dbReference>
<gene>
    <name evidence="8" type="ORF">ACJMK2_023183</name>
</gene>
<keyword evidence="2" id="KW-0863">Zinc-finger</keyword>
<dbReference type="InterPro" id="IPR036431">
    <property type="entry name" value="ARID_dom_sf"/>
</dbReference>
<dbReference type="SUPFAM" id="SSF63748">
    <property type="entry name" value="Tudor/PWWP/MBT"/>
    <property type="match status" value="1"/>
</dbReference>
<evidence type="ECO:0000256" key="3">
    <source>
        <dbReference type="ARBA" id="ARBA00022833"/>
    </source>
</evidence>
<dbReference type="PANTHER" id="PTHR15999">
    <property type="entry name" value="ZINC FINGER CW-TYPE PWWP DOMAIN PROTEIN 1"/>
    <property type="match status" value="1"/>
</dbReference>
<dbReference type="CDD" id="cd20146">
    <property type="entry name" value="PWWP_ZCWPW2"/>
    <property type="match status" value="1"/>
</dbReference>
<dbReference type="Proteomes" id="UP001634394">
    <property type="component" value="Unassembled WGS sequence"/>
</dbReference>
<dbReference type="Pfam" id="PF01388">
    <property type="entry name" value="ARID"/>
    <property type="match status" value="1"/>
</dbReference>
<dbReference type="InterPro" id="IPR001606">
    <property type="entry name" value="ARID_dom"/>
</dbReference>
<dbReference type="Gene3D" id="1.10.150.60">
    <property type="entry name" value="ARID DNA-binding domain"/>
    <property type="match status" value="1"/>
</dbReference>
<dbReference type="InterPro" id="IPR000313">
    <property type="entry name" value="PWWP_dom"/>
</dbReference>
<evidence type="ECO:0000259" key="7">
    <source>
        <dbReference type="PROSITE" id="PS51050"/>
    </source>
</evidence>
<evidence type="ECO:0000259" key="6">
    <source>
        <dbReference type="PROSITE" id="PS51011"/>
    </source>
</evidence>
<dbReference type="PROSITE" id="PS50812">
    <property type="entry name" value="PWWP"/>
    <property type="match status" value="1"/>
</dbReference>
<evidence type="ECO:0000313" key="9">
    <source>
        <dbReference type="Proteomes" id="UP001634394"/>
    </source>
</evidence>
<dbReference type="SMART" id="SM00501">
    <property type="entry name" value="BRIGHT"/>
    <property type="match status" value="1"/>
</dbReference>
<dbReference type="EMBL" id="JBJQND010000019">
    <property type="protein sequence ID" value="KAL3831432.1"/>
    <property type="molecule type" value="Genomic_DNA"/>
</dbReference>
<keyword evidence="1" id="KW-0479">Metal-binding</keyword>
<dbReference type="SUPFAM" id="SSF46774">
    <property type="entry name" value="ARID-like"/>
    <property type="match status" value="1"/>
</dbReference>
<dbReference type="SMART" id="SM01014">
    <property type="entry name" value="ARID"/>
    <property type="match status" value="1"/>
</dbReference>
<comment type="caution">
    <text evidence="8">The sequence shown here is derived from an EMBL/GenBank/DDBJ whole genome shotgun (WGS) entry which is preliminary data.</text>
</comment>
<dbReference type="Gene3D" id="3.30.40.100">
    <property type="match status" value="1"/>
</dbReference>
<evidence type="ECO:0000256" key="1">
    <source>
        <dbReference type="ARBA" id="ARBA00022723"/>
    </source>
</evidence>
<dbReference type="Gene3D" id="2.30.30.140">
    <property type="match status" value="1"/>
</dbReference>
<protein>
    <submittedName>
        <fullName evidence="8">Uncharacterized protein</fullName>
    </submittedName>
</protein>
<dbReference type="Pfam" id="PF07496">
    <property type="entry name" value="zf-CW"/>
    <property type="match status" value="1"/>
</dbReference>
<feature type="domain" description="PWWP" evidence="5">
    <location>
        <begin position="105"/>
        <end position="169"/>
    </location>
</feature>
<evidence type="ECO:0000313" key="8">
    <source>
        <dbReference type="EMBL" id="KAL3831432.1"/>
    </source>
</evidence>
<dbReference type="PROSITE" id="PS51011">
    <property type="entry name" value="ARID"/>
    <property type="match status" value="1"/>
</dbReference>
<keyword evidence="3" id="KW-0862">Zinc</keyword>
<feature type="domain" description="CW-type" evidence="7">
    <location>
        <begin position="28"/>
        <end position="85"/>
    </location>
</feature>
<proteinExistence type="predicted"/>